<dbReference type="InterPro" id="IPR005000">
    <property type="entry name" value="Aldolase/citrate-lyase_domain"/>
</dbReference>
<dbReference type="Pfam" id="PF03328">
    <property type="entry name" value="HpcH_HpaI"/>
    <property type="match status" value="1"/>
</dbReference>
<evidence type="ECO:0000313" key="6">
    <source>
        <dbReference type="EMBL" id="MDY0881396.1"/>
    </source>
</evidence>
<evidence type="ECO:0000256" key="1">
    <source>
        <dbReference type="ARBA" id="ARBA00001946"/>
    </source>
</evidence>
<dbReference type="InterPro" id="IPR011206">
    <property type="entry name" value="Citrate_lyase_beta/mcl1/mcl2"/>
</dbReference>
<dbReference type="PANTHER" id="PTHR32308:SF10">
    <property type="entry name" value="CITRATE LYASE SUBUNIT BETA"/>
    <property type="match status" value="1"/>
</dbReference>
<gene>
    <name evidence="6" type="ORF">SMD27_00935</name>
</gene>
<protein>
    <submittedName>
        <fullName evidence="6">CoA ester lyase</fullName>
    </submittedName>
</protein>
<dbReference type="InterPro" id="IPR015813">
    <property type="entry name" value="Pyrv/PenolPyrv_kinase-like_dom"/>
</dbReference>
<dbReference type="EMBL" id="JAXCLW010000001">
    <property type="protein sequence ID" value="MDY0881396.1"/>
    <property type="molecule type" value="Genomic_DNA"/>
</dbReference>
<keyword evidence="4" id="KW-0460">Magnesium</keyword>
<dbReference type="PIRSF" id="PIRSF015582">
    <property type="entry name" value="Cit_lyase_B"/>
    <property type="match status" value="1"/>
</dbReference>
<dbReference type="Proteomes" id="UP001279642">
    <property type="component" value="Unassembled WGS sequence"/>
</dbReference>
<comment type="caution">
    <text evidence="6">The sequence shown here is derived from an EMBL/GenBank/DDBJ whole genome shotgun (WGS) entry which is preliminary data.</text>
</comment>
<evidence type="ECO:0000256" key="4">
    <source>
        <dbReference type="ARBA" id="ARBA00022842"/>
    </source>
</evidence>
<dbReference type="Gene3D" id="3.20.20.60">
    <property type="entry name" value="Phosphoenolpyruvate-binding domains"/>
    <property type="match status" value="1"/>
</dbReference>
<dbReference type="InterPro" id="IPR040442">
    <property type="entry name" value="Pyrv_kinase-like_dom_sf"/>
</dbReference>
<reference evidence="6 7" key="1">
    <citation type="journal article" date="2016" name="Antonie Van Leeuwenhoek">
        <title>Dongia soli sp. nov., isolated from soil from Dokdo, Korea.</title>
        <authorList>
            <person name="Kim D.U."/>
            <person name="Lee H."/>
            <person name="Kim H."/>
            <person name="Kim S.G."/>
            <person name="Ka J.O."/>
        </authorList>
    </citation>
    <scope>NUCLEOTIDE SEQUENCE [LARGE SCALE GENOMIC DNA]</scope>
    <source>
        <strain evidence="6 7">D78</strain>
    </source>
</reference>
<proteinExistence type="inferred from homology"/>
<evidence type="ECO:0000259" key="5">
    <source>
        <dbReference type="Pfam" id="PF03328"/>
    </source>
</evidence>
<sequence>MMPSLHRIRPRRSVLYLPGSNARALEKARTLPADGLILDLEDAVAPEAKETAREMVVEAVRSASFGHREIVVRVNGLDTPWGSEDVLAMAKSGADAVLFPKIQSPTDVRMAVAALDRAGAPASLPVWIMAETPRSILHIDAIAASSHRLACIVAGTSDLTRELRARHTASRDSVYTALSLTVLAARAHGLDVLDGVHLDLEDEAGFTFTCEQGRNMGFDGKTLIHPKQIDIANRAFAPSEKELAMARKVVEAWQEARAAGKGICVVDNRLIEKLHVEEFERLLALDAAIGRLGTRPAAAA</sequence>
<evidence type="ECO:0000313" key="7">
    <source>
        <dbReference type="Proteomes" id="UP001279642"/>
    </source>
</evidence>
<dbReference type="RefSeq" id="WP_320506462.1">
    <property type="nucleotide sequence ID" value="NZ_JAXCLW010000001.1"/>
</dbReference>
<dbReference type="PANTHER" id="PTHR32308">
    <property type="entry name" value="LYASE BETA SUBUNIT, PUTATIVE (AFU_ORTHOLOGUE AFUA_4G13030)-RELATED"/>
    <property type="match status" value="1"/>
</dbReference>
<evidence type="ECO:0000256" key="2">
    <source>
        <dbReference type="ARBA" id="ARBA00005568"/>
    </source>
</evidence>
<keyword evidence="3" id="KW-0479">Metal-binding</keyword>
<comment type="cofactor">
    <cofactor evidence="1">
        <name>Mg(2+)</name>
        <dbReference type="ChEBI" id="CHEBI:18420"/>
    </cofactor>
</comment>
<organism evidence="6 7">
    <name type="scientific">Dongia soli</name>
    <dbReference type="NCBI Taxonomy" id="600628"/>
    <lineage>
        <taxon>Bacteria</taxon>
        <taxon>Pseudomonadati</taxon>
        <taxon>Pseudomonadota</taxon>
        <taxon>Alphaproteobacteria</taxon>
        <taxon>Rhodospirillales</taxon>
        <taxon>Dongiaceae</taxon>
        <taxon>Dongia</taxon>
    </lineage>
</organism>
<evidence type="ECO:0000256" key="3">
    <source>
        <dbReference type="ARBA" id="ARBA00022723"/>
    </source>
</evidence>
<comment type="similarity">
    <text evidence="2">Belongs to the HpcH/HpaI aldolase family.</text>
</comment>
<name>A0ABU5E5E5_9PROT</name>
<feature type="domain" description="HpcH/HpaI aldolase/citrate lyase" evidence="5">
    <location>
        <begin position="12"/>
        <end position="226"/>
    </location>
</feature>
<keyword evidence="6" id="KW-0456">Lyase</keyword>
<accession>A0ABU5E5E5</accession>
<keyword evidence="7" id="KW-1185">Reference proteome</keyword>
<dbReference type="SUPFAM" id="SSF51621">
    <property type="entry name" value="Phosphoenolpyruvate/pyruvate domain"/>
    <property type="match status" value="1"/>
</dbReference>
<dbReference type="GO" id="GO:0016829">
    <property type="term" value="F:lyase activity"/>
    <property type="evidence" value="ECO:0007669"/>
    <property type="project" value="UniProtKB-KW"/>
</dbReference>